<dbReference type="Proteomes" id="UP000199073">
    <property type="component" value="Unassembled WGS sequence"/>
</dbReference>
<dbReference type="PANTHER" id="PTHR43300">
    <property type="entry name" value="ACETYLTRANSFERASE"/>
    <property type="match status" value="1"/>
</dbReference>
<evidence type="ECO:0000313" key="3">
    <source>
        <dbReference type="Proteomes" id="UP000199073"/>
    </source>
</evidence>
<keyword evidence="2" id="KW-0808">Transferase</keyword>
<dbReference type="EMBL" id="FNJI01000037">
    <property type="protein sequence ID" value="SDP70934.1"/>
    <property type="molecule type" value="Genomic_DNA"/>
</dbReference>
<dbReference type="SUPFAM" id="SSF51161">
    <property type="entry name" value="Trimeric LpxA-like enzymes"/>
    <property type="match status" value="1"/>
</dbReference>
<dbReference type="InterPro" id="IPR011004">
    <property type="entry name" value="Trimer_LpxA-like_sf"/>
</dbReference>
<evidence type="ECO:0000313" key="2">
    <source>
        <dbReference type="EMBL" id="SDP70934.1"/>
    </source>
</evidence>
<protein>
    <submittedName>
        <fullName evidence="2">Transferase hexapeptide (Six repeat-containing protein)</fullName>
    </submittedName>
</protein>
<reference evidence="2 3" key="1">
    <citation type="submission" date="2016-10" db="EMBL/GenBank/DDBJ databases">
        <authorList>
            <person name="de Groot N.N."/>
        </authorList>
    </citation>
    <scope>NUCLEOTIDE SEQUENCE [LARGE SCALE GENOMIC DNA]</scope>
    <source>
        <strain evidence="2 3">DSM 12130</strain>
    </source>
</reference>
<comment type="similarity">
    <text evidence="1">Belongs to the transferase hexapeptide repeat family.</text>
</comment>
<dbReference type="AlphaFoldDB" id="A0A1H0UXL1"/>
<dbReference type="STRING" id="91360.SAMN05660330_03770"/>
<name>A0A1H0UXL1_9BACT</name>
<accession>A0A1H0UXL1</accession>
<sequence>MLAMWVNPIKYYSRKGAKIGENCRWYSKAVCTEPFLLEIGDHVHIGSGVQLITHDGALWVLREKLGRPGLDRFGKIVVGNNVFIGNNSILMPGVTIGNDCIIGAGSVVTKDVSSGMIAAGIPAKKIGTVDAFADRYLPDCFETKDMAEAMRRKMILEALP</sequence>
<gene>
    <name evidence="2" type="ORF">SAMN05660330_03770</name>
</gene>
<organism evidence="2 3">
    <name type="scientific">Desulforhopalus singaporensis</name>
    <dbReference type="NCBI Taxonomy" id="91360"/>
    <lineage>
        <taxon>Bacteria</taxon>
        <taxon>Pseudomonadati</taxon>
        <taxon>Thermodesulfobacteriota</taxon>
        <taxon>Desulfobulbia</taxon>
        <taxon>Desulfobulbales</taxon>
        <taxon>Desulfocapsaceae</taxon>
        <taxon>Desulforhopalus</taxon>
    </lineage>
</organism>
<dbReference type="Gene3D" id="2.160.10.10">
    <property type="entry name" value="Hexapeptide repeat proteins"/>
    <property type="match status" value="1"/>
</dbReference>
<dbReference type="InterPro" id="IPR001451">
    <property type="entry name" value="Hexapep"/>
</dbReference>
<proteinExistence type="inferred from homology"/>
<evidence type="ECO:0000256" key="1">
    <source>
        <dbReference type="ARBA" id="ARBA00007274"/>
    </source>
</evidence>
<dbReference type="InterPro" id="IPR050179">
    <property type="entry name" value="Trans_hexapeptide_repeat"/>
</dbReference>
<keyword evidence="3" id="KW-1185">Reference proteome</keyword>
<dbReference type="Pfam" id="PF00132">
    <property type="entry name" value="Hexapep"/>
    <property type="match status" value="1"/>
</dbReference>
<dbReference type="CDD" id="cd04647">
    <property type="entry name" value="LbH_MAT_like"/>
    <property type="match status" value="1"/>
</dbReference>
<dbReference type="PANTHER" id="PTHR43300:SF11">
    <property type="entry name" value="ACETYLTRANSFERASE RV3034C-RELATED"/>
    <property type="match status" value="1"/>
</dbReference>
<dbReference type="GO" id="GO:0016740">
    <property type="term" value="F:transferase activity"/>
    <property type="evidence" value="ECO:0007669"/>
    <property type="project" value="UniProtKB-KW"/>
</dbReference>